<name>A0ABW0F2C8_9HYPH</name>
<gene>
    <name evidence="1" type="ORF">ACFPK2_08255</name>
</gene>
<reference evidence="2" key="1">
    <citation type="journal article" date="2019" name="Int. J. Syst. Evol. Microbiol.">
        <title>The Global Catalogue of Microorganisms (GCM) 10K type strain sequencing project: providing services to taxonomists for standard genome sequencing and annotation.</title>
        <authorList>
            <consortium name="The Broad Institute Genomics Platform"/>
            <consortium name="The Broad Institute Genome Sequencing Center for Infectious Disease"/>
            <person name="Wu L."/>
            <person name="Ma J."/>
        </authorList>
    </citation>
    <scope>NUCLEOTIDE SEQUENCE [LARGE SCALE GENOMIC DNA]</scope>
    <source>
        <strain evidence="2">CGMCC 1.15643</strain>
    </source>
</reference>
<evidence type="ECO:0000313" key="2">
    <source>
        <dbReference type="Proteomes" id="UP001595976"/>
    </source>
</evidence>
<keyword evidence="2" id="KW-1185">Reference proteome</keyword>
<comment type="caution">
    <text evidence="1">The sequence shown here is derived from an EMBL/GenBank/DDBJ whole genome shotgun (WGS) entry which is preliminary data.</text>
</comment>
<proteinExistence type="predicted"/>
<sequence length="100" mass="11001">MMPIDKTNPRALRAHRARLAAERARRHRKLVREARAVDGAILDALTEALGSLRPDMSAAAFVRSLAGLALVRLSHAGQDKPRRAFDKRLGLPVRDDTGGR</sequence>
<protein>
    <submittedName>
        <fullName evidence="1">Uncharacterized protein</fullName>
    </submittedName>
</protein>
<dbReference type="RefSeq" id="WP_260348469.1">
    <property type="nucleotide sequence ID" value="NZ_JAOAOS010000006.1"/>
</dbReference>
<organism evidence="1 2">
    <name type="scientific">Bosea minatitlanensis</name>
    <dbReference type="NCBI Taxonomy" id="128782"/>
    <lineage>
        <taxon>Bacteria</taxon>
        <taxon>Pseudomonadati</taxon>
        <taxon>Pseudomonadota</taxon>
        <taxon>Alphaproteobacteria</taxon>
        <taxon>Hyphomicrobiales</taxon>
        <taxon>Boseaceae</taxon>
        <taxon>Bosea</taxon>
    </lineage>
</organism>
<accession>A0ABW0F2C8</accession>
<evidence type="ECO:0000313" key="1">
    <source>
        <dbReference type="EMBL" id="MFC5292983.1"/>
    </source>
</evidence>
<dbReference type="EMBL" id="JBHSLI010000003">
    <property type="protein sequence ID" value="MFC5292983.1"/>
    <property type="molecule type" value="Genomic_DNA"/>
</dbReference>
<dbReference type="Proteomes" id="UP001595976">
    <property type="component" value="Unassembled WGS sequence"/>
</dbReference>